<accession>A0A398DBF0</accession>
<organism evidence="3 5">
    <name type="scientific">Candidatus Cryosericum hinesii</name>
    <dbReference type="NCBI Taxonomy" id="2290915"/>
    <lineage>
        <taxon>Bacteria</taxon>
        <taxon>Pseudomonadati</taxon>
        <taxon>Caldisericota/Cryosericota group</taxon>
        <taxon>Candidatus Cryosericota</taxon>
        <taxon>Candidatus Cryosericia</taxon>
        <taxon>Candidatus Cryosericales</taxon>
        <taxon>Candidatus Cryosericaceae</taxon>
        <taxon>Candidatus Cryosericum</taxon>
    </lineage>
</organism>
<evidence type="ECO:0000313" key="5">
    <source>
        <dbReference type="Proteomes" id="UP000266042"/>
    </source>
</evidence>
<dbReference type="EMBL" id="QXIW01000032">
    <property type="protein sequence ID" value="RIE11950.1"/>
    <property type="molecule type" value="Genomic_DNA"/>
</dbReference>
<reference evidence="4 5" key="1">
    <citation type="submission" date="2018-09" db="EMBL/GenBank/DDBJ databases">
        <title>Discovery and Ecogenomic Context for Candidatus Cryosericales, a Global Caldiserica Order Active in Thawing Permafrost.</title>
        <authorList>
            <person name="Martinez M.A."/>
            <person name="Woodcroft B.J."/>
            <person name="Ignacio Espinoza J.C."/>
            <person name="Zayed A."/>
            <person name="Singleton C.M."/>
            <person name="Boyd J."/>
            <person name="Li Y.-F."/>
            <person name="Purvine S."/>
            <person name="Maughan H."/>
            <person name="Hodgkins S.B."/>
            <person name="Anderson D."/>
            <person name="Sederholm M."/>
            <person name="Temperton B."/>
            <person name="Saleska S.R."/>
            <person name="Tyson G.W."/>
            <person name="Rich V.I."/>
        </authorList>
    </citation>
    <scope>NUCLEOTIDE SEQUENCE [LARGE SCALE GENOMIC DNA]</scope>
    <source>
        <strain evidence="2 4">SMC2</strain>
        <strain evidence="3 5">SMC3</strain>
    </source>
</reference>
<evidence type="ECO:0000313" key="2">
    <source>
        <dbReference type="EMBL" id="RIE11881.1"/>
    </source>
</evidence>
<dbReference type="Proteomes" id="UP000265724">
    <property type="component" value="Unassembled WGS sequence"/>
</dbReference>
<evidence type="ECO:0000313" key="4">
    <source>
        <dbReference type="Proteomes" id="UP000265724"/>
    </source>
</evidence>
<dbReference type="PROSITE" id="PS50943">
    <property type="entry name" value="HTH_CROC1"/>
    <property type="match status" value="1"/>
</dbReference>
<proteinExistence type="predicted"/>
<dbReference type="Proteomes" id="UP000266042">
    <property type="component" value="Unassembled WGS sequence"/>
</dbReference>
<dbReference type="Gene3D" id="1.10.260.40">
    <property type="entry name" value="lambda repressor-like DNA-binding domains"/>
    <property type="match status" value="1"/>
</dbReference>
<dbReference type="SMART" id="SM00530">
    <property type="entry name" value="HTH_XRE"/>
    <property type="match status" value="1"/>
</dbReference>
<dbReference type="InterPro" id="IPR001387">
    <property type="entry name" value="Cro/C1-type_HTH"/>
</dbReference>
<dbReference type="InterPro" id="IPR010982">
    <property type="entry name" value="Lambda_DNA-bd_dom_sf"/>
</dbReference>
<evidence type="ECO:0000313" key="3">
    <source>
        <dbReference type="EMBL" id="RIE11950.1"/>
    </source>
</evidence>
<dbReference type="EMBL" id="QXIX01000058">
    <property type="protein sequence ID" value="RIE11881.1"/>
    <property type="molecule type" value="Genomic_DNA"/>
</dbReference>
<evidence type="ECO:0000259" key="1">
    <source>
        <dbReference type="PROSITE" id="PS50943"/>
    </source>
</evidence>
<dbReference type="Pfam" id="PF01381">
    <property type="entry name" value="HTH_3"/>
    <property type="match status" value="1"/>
</dbReference>
<comment type="caution">
    <text evidence="3">The sequence shown here is derived from an EMBL/GenBank/DDBJ whole genome shotgun (WGS) entry which is preliminary data.</text>
</comment>
<keyword evidence="4" id="KW-1185">Reference proteome</keyword>
<gene>
    <name evidence="2" type="ORF">SMC2_08215</name>
    <name evidence="3" type="ORF">SMC3_07980</name>
</gene>
<protein>
    <submittedName>
        <fullName evidence="3">XRE family transcriptional regulator</fullName>
    </submittedName>
</protein>
<name>A0A398DBF0_9BACT</name>
<dbReference type="GO" id="GO:0003677">
    <property type="term" value="F:DNA binding"/>
    <property type="evidence" value="ECO:0007669"/>
    <property type="project" value="InterPro"/>
</dbReference>
<feature type="domain" description="HTH cro/C1-type" evidence="1">
    <location>
        <begin position="56"/>
        <end position="110"/>
    </location>
</feature>
<dbReference type="RefSeq" id="WP_119089996.1">
    <property type="nucleotide sequence ID" value="NZ_QXIW01000032.1"/>
</dbReference>
<dbReference type="AlphaFoldDB" id="A0A398DBF0"/>
<sequence>MSTTRRKAIEEPLVSREVIEASNRLRRDTEKAIAADPVRSVRMKAAMEEAEIALRLAKARKDCGLTQADLAARMGRTQPQIARMEREGYLGSIRSIAQFAAACGKKLTIKLE</sequence>
<dbReference type="SUPFAM" id="SSF47413">
    <property type="entry name" value="lambda repressor-like DNA-binding domains"/>
    <property type="match status" value="1"/>
</dbReference>
<dbReference type="CDD" id="cd00093">
    <property type="entry name" value="HTH_XRE"/>
    <property type="match status" value="1"/>
</dbReference>